<dbReference type="CDD" id="cd00066">
    <property type="entry name" value="G-alpha"/>
    <property type="match status" value="1"/>
</dbReference>
<feature type="binding site" evidence="11">
    <location>
        <position position="47"/>
    </location>
    <ligand>
        <name>Mg(2+)</name>
        <dbReference type="ChEBI" id="CHEBI:18420"/>
    </ligand>
</feature>
<dbReference type="Proteomes" id="UP000050741">
    <property type="component" value="Unassembled WGS sequence"/>
</dbReference>
<keyword evidence="4 10" id="KW-0547">Nucleotide-binding</keyword>
<evidence type="ECO:0000256" key="7">
    <source>
        <dbReference type="ARBA" id="ARBA00023139"/>
    </source>
</evidence>
<keyword evidence="6 10" id="KW-0342">GTP-binding</keyword>
<feature type="binding site" evidence="10">
    <location>
        <begin position="177"/>
        <end position="183"/>
    </location>
    <ligand>
        <name>GTP</name>
        <dbReference type="ChEBI" id="CHEBI:37565"/>
    </ligand>
</feature>
<dbReference type="PANTHER" id="PTHR10218">
    <property type="entry name" value="GTP-BINDING PROTEIN ALPHA SUBUNIT"/>
    <property type="match status" value="1"/>
</dbReference>
<dbReference type="SUPFAM" id="SSF52540">
    <property type="entry name" value="P-loop containing nucleoside triphosphate hydrolases"/>
    <property type="match status" value="1"/>
</dbReference>
<reference evidence="13" key="1">
    <citation type="submission" date="2014-05" db="EMBL/GenBank/DDBJ databases">
        <title>The genome and life-stage specific transcriptomes of Globodera pallida elucidate key aspects of plant parasitism by a cyst nematode.</title>
        <authorList>
            <person name="Cotton J.A."/>
            <person name="Lilley C.J."/>
            <person name="Jones L.M."/>
            <person name="Kikuchi T."/>
            <person name="Reid A.J."/>
            <person name="Thorpe P."/>
            <person name="Tsai I.J."/>
            <person name="Beasley H."/>
            <person name="Blok V."/>
            <person name="Cock P.J.A."/>
            <person name="Van den Akker S.E."/>
            <person name="Holroyd N."/>
            <person name="Hunt M."/>
            <person name="Mantelin S."/>
            <person name="Naghra H."/>
            <person name="Pain A."/>
            <person name="Palomares-Rius J.E."/>
            <person name="Zarowiecki M."/>
            <person name="Berriman M."/>
            <person name="Jones J.T."/>
            <person name="Urwin P.E."/>
        </authorList>
    </citation>
    <scope>NUCLEOTIDE SEQUENCE [LARGE SCALE GENOMIC DNA]</scope>
    <source>
        <strain evidence="13">Lindley</strain>
    </source>
</reference>
<name>A0A183CAI6_GLOPA</name>
<dbReference type="SUPFAM" id="SSF47895">
    <property type="entry name" value="Transducin (alpha subunit), insertion domain"/>
    <property type="match status" value="1"/>
</dbReference>
<dbReference type="FunFam" id="3.40.50.300:FF:002307">
    <property type="entry name" value="Guanine nucleotide-binding protein G(k) subunit alpha"/>
    <property type="match status" value="1"/>
</dbReference>
<dbReference type="Gene3D" id="1.10.400.10">
    <property type="entry name" value="GI Alpha 1, domain 2-like"/>
    <property type="match status" value="1"/>
</dbReference>
<dbReference type="GO" id="GO:0007188">
    <property type="term" value="P:adenylate cyclase-modulating G protein-coupled receptor signaling pathway"/>
    <property type="evidence" value="ECO:0007669"/>
    <property type="project" value="InterPro"/>
</dbReference>
<evidence type="ECO:0000256" key="12">
    <source>
        <dbReference type="SAM" id="MobiDB-lite"/>
    </source>
</evidence>
<keyword evidence="3 11" id="KW-0479">Metal-binding</keyword>
<feature type="binding site" evidence="10">
    <location>
        <begin position="271"/>
        <end position="274"/>
    </location>
    <ligand>
        <name>GTP</name>
        <dbReference type="ChEBI" id="CHEBI:37565"/>
    </ligand>
</feature>
<dbReference type="PRINTS" id="PR00318">
    <property type="entry name" value="GPROTEINA"/>
</dbReference>
<comment type="subunit">
    <text evidence="1">G proteins are composed of 3 units; alpha, beta and gamma. The alpha chain contains the guanine nucleotide binding site.</text>
</comment>
<feature type="binding site" evidence="11">
    <location>
        <position position="183"/>
    </location>
    <ligand>
        <name>Mg(2+)</name>
        <dbReference type="ChEBI" id="CHEBI:18420"/>
    </ligand>
</feature>
<organism evidence="13 14">
    <name type="scientific">Globodera pallida</name>
    <name type="common">Potato cyst nematode worm</name>
    <name type="synonym">Heterodera pallida</name>
    <dbReference type="NCBI Taxonomy" id="36090"/>
    <lineage>
        <taxon>Eukaryota</taxon>
        <taxon>Metazoa</taxon>
        <taxon>Ecdysozoa</taxon>
        <taxon>Nematoda</taxon>
        <taxon>Chromadorea</taxon>
        <taxon>Rhabditida</taxon>
        <taxon>Tylenchina</taxon>
        <taxon>Tylenchomorpha</taxon>
        <taxon>Tylenchoidea</taxon>
        <taxon>Heteroderidae</taxon>
        <taxon>Heteroderinae</taxon>
        <taxon>Globodera</taxon>
    </lineage>
</organism>
<sequence>MGICQSDESKEQSKKNKAIDNQIRDEQKTEKNSFKLLLLGAGECGKSTIMKQMRFMHNNQYTEEELLQQRSVVYSNTIHAMAELLRGMERLKITFRNANREFDAKLVFETLSRGKESEPFSDELAVAMKRLWADKALNETTFKHSFDLNLHSSTKHFLDSIDQISNPSYRPSEQDILLTRIRTTGVTEQSFTIKEMKFRVFDVGGQRSERKKWIHCFEDVDAIIFVVAASEYDEVLFEDNETNRMVESMRIFESICNSNWFTSTSIILFLNKKDLFEEKLKKTPISACFTKYTGPQTYEHSMEFIKKSFIELNTNPKKMIYAHETCATDTDQVKMILDSVTSIIIQSSLGKSGLY</sequence>
<evidence type="ECO:0000313" key="13">
    <source>
        <dbReference type="Proteomes" id="UP000050741"/>
    </source>
</evidence>
<dbReference type="GO" id="GO:0005525">
    <property type="term" value="F:GTP binding"/>
    <property type="evidence" value="ECO:0007669"/>
    <property type="project" value="UniProtKB-KW"/>
</dbReference>
<reference evidence="14" key="2">
    <citation type="submission" date="2016-06" db="UniProtKB">
        <authorList>
            <consortium name="WormBaseParasite"/>
        </authorList>
    </citation>
    <scope>IDENTIFICATION</scope>
</reference>
<evidence type="ECO:0000256" key="2">
    <source>
        <dbReference type="ARBA" id="ARBA00022707"/>
    </source>
</evidence>
<proteinExistence type="predicted"/>
<dbReference type="FunFam" id="1.10.400.10:FF:000011">
    <property type="entry name" value="Guanine nucleotide-binding protein alpha-1 subunit"/>
    <property type="match status" value="1"/>
</dbReference>
<evidence type="ECO:0000256" key="4">
    <source>
        <dbReference type="ARBA" id="ARBA00022741"/>
    </source>
</evidence>
<dbReference type="PRINTS" id="PR00441">
    <property type="entry name" value="GPROTEINAI"/>
</dbReference>
<dbReference type="GO" id="GO:0005834">
    <property type="term" value="C:heterotrimeric G-protein complex"/>
    <property type="evidence" value="ECO:0007669"/>
    <property type="project" value="TreeGrafter"/>
</dbReference>
<keyword evidence="9" id="KW-0449">Lipoprotein</keyword>
<feature type="binding site" evidence="10">
    <location>
        <begin position="43"/>
        <end position="48"/>
    </location>
    <ligand>
        <name>GTP</name>
        <dbReference type="ChEBI" id="CHEBI:37565"/>
    </ligand>
</feature>
<accession>A0A183CAI6</accession>
<dbReference type="WBParaSite" id="GPLIN_000988600">
    <property type="protein sequence ID" value="GPLIN_000988600"/>
    <property type="gene ID" value="GPLIN_000988600"/>
</dbReference>
<keyword evidence="8" id="KW-0807">Transducer</keyword>
<dbReference type="GO" id="GO:0005737">
    <property type="term" value="C:cytoplasm"/>
    <property type="evidence" value="ECO:0007669"/>
    <property type="project" value="TreeGrafter"/>
</dbReference>
<evidence type="ECO:0000256" key="10">
    <source>
        <dbReference type="PIRSR" id="PIRSR601019-1"/>
    </source>
</evidence>
<dbReference type="SMART" id="SM00275">
    <property type="entry name" value="G_alpha"/>
    <property type="match status" value="1"/>
</dbReference>
<feature type="binding site" evidence="10">
    <location>
        <position position="327"/>
    </location>
    <ligand>
        <name>GTP</name>
        <dbReference type="ChEBI" id="CHEBI:37565"/>
    </ligand>
</feature>
<protein>
    <submittedName>
        <fullName evidence="14">Uncharacterized protein</fullName>
    </submittedName>
</protein>
<dbReference type="GO" id="GO:0001664">
    <property type="term" value="F:G protein-coupled receptor binding"/>
    <property type="evidence" value="ECO:0007669"/>
    <property type="project" value="TreeGrafter"/>
</dbReference>
<keyword evidence="5 11" id="KW-0460">Magnesium</keyword>
<evidence type="ECO:0000256" key="8">
    <source>
        <dbReference type="ARBA" id="ARBA00023224"/>
    </source>
</evidence>
<evidence type="ECO:0000256" key="3">
    <source>
        <dbReference type="ARBA" id="ARBA00022723"/>
    </source>
</evidence>
<dbReference type="GO" id="GO:0046872">
    <property type="term" value="F:metal ion binding"/>
    <property type="evidence" value="ECO:0007669"/>
    <property type="project" value="UniProtKB-KW"/>
</dbReference>
<dbReference type="Pfam" id="PF00503">
    <property type="entry name" value="G-alpha"/>
    <property type="match status" value="1"/>
</dbReference>
<keyword evidence="13" id="KW-1185">Reference proteome</keyword>
<dbReference type="InterPro" id="IPR027417">
    <property type="entry name" value="P-loop_NTPase"/>
</dbReference>
<dbReference type="InterPro" id="IPR001408">
    <property type="entry name" value="Gprotein_alpha_I"/>
</dbReference>
<evidence type="ECO:0000256" key="1">
    <source>
        <dbReference type="ARBA" id="ARBA00011356"/>
    </source>
</evidence>
<evidence type="ECO:0000256" key="11">
    <source>
        <dbReference type="PIRSR" id="PIRSR601019-2"/>
    </source>
</evidence>
<dbReference type="AlphaFoldDB" id="A0A183CAI6"/>
<dbReference type="PROSITE" id="PS51882">
    <property type="entry name" value="G_ALPHA"/>
    <property type="match status" value="1"/>
</dbReference>
<dbReference type="InterPro" id="IPR001019">
    <property type="entry name" value="Gprotein_alpha_su"/>
</dbReference>
<dbReference type="InterPro" id="IPR011025">
    <property type="entry name" value="GproteinA_insert"/>
</dbReference>
<feature type="binding site" evidence="10">
    <location>
        <begin position="202"/>
        <end position="206"/>
    </location>
    <ligand>
        <name>GTP</name>
        <dbReference type="ChEBI" id="CHEBI:37565"/>
    </ligand>
</feature>
<evidence type="ECO:0000256" key="9">
    <source>
        <dbReference type="ARBA" id="ARBA00023288"/>
    </source>
</evidence>
<keyword evidence="7" id="KW-0564">Palmitate</keyword>
<keyword evidence="2" id="KW-0519">Myristate</keyword>
<feature type="compositionally biased region" description="Basic and acidic residues" evidence="12">
    <location>
        <begin position="7"/>
        <end position="25"/>
    </location>
</feature>
<evidence type="ECO:0000256" key="5">
    <source>
        <dbReference type="ARBA" id="ARBA00022842"/>
    </source>
</evidence>
<dbReference type="PANTHER" id="PTHR10218:SF245">
    <property type="entry name" value="GUANINE NUCLEOTIDE-BINDING PROTEIN ALPHA-2 SUBUNIT-RELATED"/>
    <property type="match status" value="1"/>
</dbReference>
<dbReference type="GO" id="GO:0003924">
    <property type="term" value="F:GTPase activity"/>
    <property type="evidence" value="ECO:0007669"/>
    <property type="project" value="InterPro"/>
</dbReference>
<evidence type="ECO:0000313" key="14">
    <source>
        <dbReference type="WBParaSite" id="GPLIN_000988600"/>
    </source>
</evidence>
<dbReference type="GO" id="GO:0031683">
    <property type="term" value="F:G-protein beta/gamma-subunit complex binding"/>
    <property type="evidence" value="ECO:0007669"/>
    <property type="project" value="InterPro"/>
</dbReference>
<feature type="region of interest" description="Disordered" evidence="12">
    <location>
        <begin position="1"/>
        <end position="25"/>
    </location>
</feature>
<evidence type="ECO:0000256" key="6">
    <source>
        <dbReference type="ARBA" id="ARBA00023134"/>
    </source>
</evidence>
<dbReference type="Gene3D" id="3.40.50.300">
    <property type="entry name" value="P-loop containing nucleotide triphosphate hydrolases"/>
    <property type="match status" value="1"/>
</dbReference>